<dbReference type="PANTHER" id="PTHR37538">
    <property type="entry name" value="BTB DOMAIN-CONTAINING PROTEIN"/>
    <property type="match status" value="1"/>
</dbReference>
<dbReference type="AlphaFoldDB" id="A0A179UEC4"/>
<dbReference type="RefSeq" id="XP_002627888.1">
    <property type="nucleotide sequence ID" value="XM_002627842.2"/>
</dbReference>
<keyword evidence="3" id="KW-1185">Reference proteome</keyword>
<feature type="region of interest" description="Disordered" evidence="1">
    <location>
        <begin position="198"/>
        <end position="285"/>
    </location>
</feature>
<evidence type="ECO:0000313" key="3">
    <source>
        <dbReference type="Proteomes" id="UP000002038"/>
    </source>
</evidence>
<dbReference type="GeneID" id="8510196"/>
<dbReference type="OrthoDB" id="4206346at2759"/>
<protein>
    <submittedName>
        <fullName evidence="2">Uncharacterized protein</fullName>
    </submittedName>
</protein>
<dbReference type="VEuPathDB" id="FungiDB:BDBG_02559"/>
<dbReference type="Proteomes" id="UP000002038">
    <property type="component" value="Unassembled WGS sequence"/>
</dbReference>
<evidence type="ECO:0000313" key="2">
    <source>
        <dbReference type="EMBL" id="OAT06324.1"/>
    </source>
</evidence>
<dbReference type="PANTHER" id="PTHR37538:SF1">
    <property type="entry name" value="BTB DOMAIN-CONTAINING PROTEIN"/>
    <property type="match status" value="1"/>
</dbReference>
<accession>A0A179UEC4</accession>
<organism evidence="2 3">
    <name type="scientific">Blastomyces gilchristii (strain SLH14081)</name>
    <name type="common">Blastomyces dermatitidis</name>
    <dbReference type="NCBI Taxonomy" id="559298"/>
    <lineage>
        <taxon>Eukaryota</taxon>
        <taxon>Fungi</taxon>
        <taxon>Dikarya</taxon>
        <taxon>Ascomycota</taxon>
        <taxon>Pezizomycotina</taxon>
        <taxon>Eurotiomycetes</taxon>
        <taxon>Eurotiomycetidae</taxon>
        <taxon>Onygenales</taxon>
        <taxon>Ajellomycetaceae</taxon>
        <taxon>Blastomyces</taxon>
    </lineage>
</organism>
<feature type="compositionally biased region" description="Basic and acidic residues" evidence="1">
    <location>
        <begin position="267"/>
        <end position="279"/>
    </location>
</feature>
<dbReference type="STRING" id="559298.A0A179UEC4"/>
<reference evidence="3" key="1">
    <citation type="journal article" date="2015" name="PLoS Genet.">
        <title>The dynamic genome and transcriptome of the human fungal pathogen Blastomyces and close relative Emmonsia.</title>
        <authorList>
            <person name="Munoz J.F."/>
            <person name="Gauthier G.M."/>
            <person name="Desjardins C.A."/>
            <person name="Gallo J.E."/>
            <person name="Holder J."/>
            <person name="Sullivan T.D."/>
            <person name="Marty A.J."/>
            <person name="Carmen J.C."/>
            <person name="Chen Z."/>
            <person name="Ding L."/>
            <person name="Gujja S."/>
            <person name="Magrini V."/>
            <person name="Misas E."/>
            <person name="Mitreva M."/>
            <person name="Priest M."/>
            <person name="Saif S."/>
            <person name="Whiston E.A."/>
            <person name="Young S."/>
            <person name="Zeng Q."/>
            <person name="Goldman W.E."/>
            <person name="Mardis E.R."/>
            <person name="Taylor J.W."/>
            <person name="McEwen J.G."/>
            <person name="Clay O.K."/>
            <person name="Klein B.S."/>
            <person name="Cuomo C.A."/>
        </authorList>
    </citation>
    <scope>NUCLEOTIDE SEQUENCE [LARGE SCALE GENOMIC DNA]</scope>
    <source>
        <strain evidence="3">SLH14081</strain>
    </source>
</reference>
<proteinExistence type="predicted"/>
<gene>
    <name evidence="2" type="ORF">BDBG_02559</name>
</gene>
<evidence type="ECO:0000256" key="1">
    <source>
        <dbReference type="SAM" id="MobiDB-lite"/>
    </source>
</evidence>
<dbReference type="EMBL" id="GG657450">
    <property type="protein sequence ID" value="OAT06324.1"/>
    <property type="molecule type" value="Genomic_DNA"/>
</dbReference>
<feature type="compositionally biased region" description="Acidic residues" evidence="1">
    <location>
        <begin position="208"/>
        <end position="238"/>
    </location>
</feature>
<dbReference type="KEGG" id="bgh:BDBG_02559"/>
<sequence length="285" mass="32654">MLFQDVISESTYETLGSALNPDISYTAREFRRSALVYHVVRTYNLSELETLAKKYIEHFEKSISIFNILQAVRKMFSKHSDHKVWLLSYIKTKLEKVFVSDETTFKRDKFHCELGEDQVFHKAVMRMIVNIYCAWLLFMRSTLDSQKSRVEAGAEDLPADRYLDKMSPAEEHVTEAYLVEDTAAEAYLIEECAIEEPPAEAYPVKEPAEEEPAPEEPSFEDCPVEDPLAEDPPQEEPLTEAYPVEEPLVEECPIGEPPAETYATDQHPAEEPPLEEHPDVSLYAN</sequence>
<name>A0A179UEC4_BLAGS</name>